<accession>A0A0B7FCH6</accession>
<dbReference type="OrthoDB" id="2499658at2759"/>
<feature type="domain" description="Integrase zinc-binding" evidence="1">
    <location>
        <begin position="441"/>
        <end position="494"/>
    </location>
</feature>
<evidence type="ECO:0000313" key="2">
    <source>
        <dbReference type="EMBL" id="CEL55726.1"/>
    </source>
</evidence>
<gene>
    <name evidence="2" type="ORF">RSOLAG1IB_01738</name>
</gene>
<dbReference type="STRING" id="1108050.A0A0B7FCH6"/>
<sequence>MHRFMQQRYDSVGLGSDDELYNHGFIQSGVDRVVIGEPSLKRRESIASIVSATSVSSLASSASSSGLSCSEIPWKRQREDNSDYEVLRLPPALRARSEGPQDKCHLVAEMSLSAKLEVLKHRFLTHEMSTQISICDPYSTNNSSFASPSEIVQDLAVSSCRDSYDHIRSRSTNRKFEENTFPAQGTSSNFVTAPVTYPTGFQPGRLRSSSLLAPTDGSERAYTPVIRDNISNHSDAEVHQSNTPKTLSFADAKFCPRYDQTLVTNGNDRSGGPLMDRHLPADHWLTPTLQNVVPENAIHIREGRSRSPGSPGSTQRTTIEDIRFGTVSHNLPSRHEFTKAVDRYLSALSSKKISKALITQQLYEDIIFNLKCEKNNRPGIGTPQFRFWCRKHFVLKIIPRLRIREQAEIVGSTATLPIGNQDDGDSEDVEVVAHDGQPVVTKETIYDVLIKCHTLANHAGRDKTTALVKHNYSWVPKVLIGEFIKLCPICRSKKIAGAA</sequence>
<organism evidence="2 3">
    <name type="scientific">Thanatephorus cucumeris (strain AG1-IB / isolate 7/3/14)</name>
    <name type="common">Lettuce bottom rot fungus</name>
    <name type="synonym">Rhizoctonia solani</name>
    <dbReference type="NCBI Taxonomy" id="1108050"/>
    <lineage>
        <taxon>Eukaryota</taxon>
        <taxon>Fungi</taxon>
        <taxon>Dikarya</taxon>
        <taxon>Basidiomycota</taxon>
        <taxon>Agaricomycotina</taxon>
        <taxon>Agaricomycetes</taxon>
        <taxon>Cantharellales</taxon>
        <taxon>Ceratobasidiaceae</taxon>
        <taxon>Rhizoctonia</taxon>
        <taxon>Rhizoctonia solani AG-1</taxon>
    </lineage>
</organism>
<evidence type="ECO:0000259" key="1">
    <source>
        <dbReference type="Pfam" id="PF17921"/>
    </source>
</evidence>
<evidence type="ECO:0000313" key="3">
    <source>
        <dbReference type="Proteomes" id="UP000059188"/>
    </source>
</evidence>
<keyword evidence="3" id="KW-1185">Reference proteome</keyword>
<dbReference type="Pfam" id="PF17921">
    <property type="entry name" value="Integrase_H2C2"/>
    <property type="match status" value="1"/>
</dbReference>
<proteinExistence type="predicted"/>
<dbReference type="AlphaFoldDB" id="A0A0B7FCH6"/>
<reference evidence="2 3" key="1">
    <citation type="submission" date="2014-11" db="EMBL/GenBank/DDBJ databases">
        <authorList>
            <person name="Wibberg Daniel"/>
        </authorList>
    </citation>
    <scope>NUCLEOTIDE SEQUENCE [LARGE SCALE GENOMIC DNA]</scope>
    <source>
        <strain evidence="2">Rhizoctonia solani AG1-IB 7/3/14</strain>
    </source>
</reference>
<dbReference type="InterPro" id="IPR041588">
    <property type="entry name" value="Integrase_H2C2"/>
</dbReference>
<name>A0A0B7FCH6_THACB</name>
<dbReference type="EMBL" id="LN679101">
    <property type="protein sequence ID" value="CEL55726.1"/>
    <property type="molecule type" value="Genomic_DNA"/>
</dbReference>
<protein>
    <recommendedName>
        <fullName evidence="1">Integrase zinc-binding domain-containing protein</fullName>
    </recommendedName>
</protein>
<dbReference type="Proteomes" id="UP000059188">
    <property type="component" value="Unassembled WGS sequence"/>
</dbReference>